<feature type="region of interest" description="Disordered" evidence="1">
    <location>
        <begin position="228"/>
        <end position="253"/>
    </location>
</feature>
<feature type="region of interest" description="Disordered" evidence="1">
    <location>
        <begin position="1"/>
        <end position="200"/>
    </location>
</feature>
<proteinExistence type="predicted"/>
<name>A0A6J4VKN8_9BACT</name>
<dbReference type="AlphaFoldDB" id="A0A6J4VKN8"/>
<feature type="compositionally biased region" description="Basic and acidic residues" evidence="1">
    <location>
        <begin position="79"/>
        <end position="99"/>
    </location>
</feature>
<feature type="compositionally biased region" description="Basic and acidic residues" evidence="1">
    <location>
        <begin position="166"/>
        <end position="183"/>
    </location>
</feature>
<feature type="compositionally biased region" description="Basic and acidic residues" evidence="1">
    <location>
        <begin position="29"/>
        <end position="38"/>
    </location>
</feature>
<dbReference type="EMBL" id="CADCWF010000348">
    <property type="protein sequence ID" value="CAA9581555.1"/>
    <property type="molecule type" value="Genomic_DNA"/>
</dbReference>
<evidence type="ECO:0000256" key="1">
    <source>
        <dbReference type="SAM" id="MobiDB-lite"/>
    </source>
</evidence>
<organism evidence="2">
    <name type="scientific">uncultured Thermomicrobiales bacterium</name>
    <dbReference type="NCBI Taxonomy" id="1645740"/>
    <lineage>
        <taxon>Bacteria</taxon>
        <taxon>Pseudomonadati</taxon>
        <taxon>Thermomicrobiota</taxon>
        <taxon>Thermomicrobia</taxon>
        <taxon>Thermomicrobiales</taxon>
        <taxon>environmental samples</taxon>
    </lineage>
</organism>
<protein>
    <submittedName>
        <fullName evidence="2">Uncharacterized protein</fullName>
    </submittedName>
</protein>
<reference evidence="2" key="1">
    <citation type="submission" date="2020-02" db="EMBL/GenBank/DDBJ databases">
        <authorList>
            <person name="Meier V. D."/>
        </authorList>
    </citation>
    <scope>NUCLEOTIDE SEQUENCE</scope>
    <source>
        <strain evidence="2">AVDCRST_MAG59</strain>
    </source>
</reference>
<feature type="compositionally biased region" description="Basic and acidic residues" evidence="1">
    <location>
        <begin position="111"/>
        <end position="127"/>
    </location>
</feature>
<sequence>MGARRRVSGVSDPDRAYCRGSDGPGRVPPPDDHPEWVRATENTPLAPRSLDVDLSEPAGQFKVAGDEARAQVGRPLLPDADRLGREHPVAERDQDDATRPQHPRQLAQGLDRPRQVLDRDGDHHGVERGVGVRQAATPVQVVDDPLAQAGVRRQLRGVHPEAGNPAERELGGRRQVGDPRAHQVEQVGAQRHVPPDRVGDAGDRVVVDVLDEARLVVEPPIRRLVDADEPVGRGRGGGHPRAAPVAVGGTGRAGGAAASMVASALAHVRARRGPPLHLEARSRPWRARLR</sequence>
<accession>A0A6J4VKN8</accession>
<evidence type="ECO:0000313" key="2">
    <source>
        <dbReference type="EMBL" id="CAA9581555.1"/>
    </source>
</evidence>
<gene>
    <name evidence="2" type="ORF">AVDCRST_MAG59-4836</name>
</gene>